<evidence type="ECO:0000313" key="2">
    <source>
        <dbReference type="EMBL" id="KAB8215605.1"/>
    </source>
</evidence>
<keyword evidence="3" id="KW-1185">Reference proteome</keyword>
<feature type="compositionally biased region" description="Low complexity" evidence="1">
    <location>
        <begin position="10"/>
        <end position="20"/>
    </location>
</feature>
<accession>A0A5N6EEY4</accession>
<dbReference type="Proteomes" id="UP000326799">
    <property type="component" value="Unassembled WGS sequence"/>
</dbReference>
<gene>
    <name evidence="2" type="ORF">BDV33DRAFT_180526</name>
</gene>
<dbReference type="EMBL" id="ML733498">
    <property type="protein sequence ID" value="KAB8215605.1"/>
    <property type="molecule type" value="Genomic_DNA"/>
</dbReference>
<proteinExistence type="predicted"/>
<protein>
    <submittedName>
        <fullName evidence="2">Uncharacterized protein</fullName>
    </submittedName>
</protein>
<dbReference type="AlphaFoldDB" id="A0A5N6EEY4"/>
<evidence type="ECO:0000256" key="1">
    <source>
        <dbReference type="SAM" id="MobiDB-lite"/>
    </source>
</evidence>
<feature type="non-terminal residue" evidence="2">
    <location>
        <position position="70"/>
    </location>
</feature>
<reference evidence="2 3" key="1">
    <citation type="submission" date="2019-04" db="EMBL/GenBank/DDBJ databases">
        <title>Fungal friends and foes A comparative genomics study of 23 Aspergillus species from section Flavi.</title>
        <authorList>
            <consortium name="DOE Joint Genome Institute"/>
            <person name="Kjaerbolling I."/>
            <person name="Vesth T.C."/>
            <person name="Frisvad J.C."/>
            <person name="Nybo J.L."/>
            <person name="Theobald S."/>
            <person name="Kildgaard S."/>
            <person name="Petersen T.I."/>
            <person name="Kuo A."/>
            <person name="Sato A."/>
            <person name="Lyhne E.K."/>
            <person name="Kogle M.E."/>
            <person name="Wiebenga A."/>
            <person name="Kun R.S."/>
            <person name="Lubbers R.J."/>
            <person name="Makela M.R."/>
            <person name="Barry K."/>
            <person name="Chovatia M."/>
            <person name="Clum A."/>
            <person name="Daum C."/>
            <person name="Haridas S."/>
            <person name="He G."/>
            <person name="LaButti K."/>
            <person name="Lipzen A."/>
            <person name="Mondo S."/>
            <person name="Pangilinan J."/>
            <person name="Riley R."/>
            <person name="Salamov A."/>
            <person name="Simmons B.A."/>
            <person name="Magnuson J.K."/>
            <person name="Henrissat B."/>
            <person name="Mortensen U.H."/>
            <person name="Larsen T.O."/>
            <person name="De vries R.P."/>
            <person name="Grigoriev I.V."/>
            <person name="Machida M."/>
            <person name="Baker S.E."/>
            <person name="Andersen M.R."/>
        </authorList>
    </citation>
    <scope>NUCLEOTIDE SEQUENCE [LARGE SCALE GENOMIC DNA]</scope>
    <source>
        <strain evidence="2 3">CBS 126849</strain>
    </source>
</reference>
<evidence type="ECO:0000313" key="3">
    <source>
        <dbReference type="Proteomes" id="UP000326799"/>
    </source>
</evidence>
<sequence length="70" mass="7719">MELPAPDPLSPIDSSSSSSAHAHCRCHPCDGKSGLLRFLLAMIYWFYCGESSTGSLSVYIWRIHTTCGRN</sequence>
<organism evidence="2 3">
    <name type="scientific">Aspergillus novoparasiticus</name>
    <dbReference type="NCBI Taxonomy" id="986946"/>
    <lineage>
        <taxon>Eukaryota</taxon>
        <taxon>Fungi</taxon>
        <taxon>Dikarya</taxon>
        <taxon>Ascomycota</taxon>
        <taxon>Pezizomycotina</taxon>
        <taxon>Eurotiomycetes</taxon>
        <taxon>Eurotiomycetidae</taxon>
        <taxon>Eurotiales</taxon>
        <taxon>Aspergillaceae</taxon>
        <taxon>Aspergillus</taxon>
        <taxon>Aspergillus subgen. Circumdati</taxon>
    </lineage>
</organism>
<feature type="region of interest" description="Disordered" evidence="1">
    <location>
        <begin position="1"/>
        <end position="22"/>
    </location>
</feature>
<name>A0A5N6EEY4_9EURO</name>